<keyword evidence="7" id="KW-0663">Pyridoxal phosphate</keyword>
<dbReference type="Proteomes" id="UP000646365">
    <property type="component" value="Unassembled WGS sequence"/>
</dbReference>
<keyword evidence="6" id="KW-0808">Transferase</keyword>
<evidence type="ECO:0000256" key="1">
    <source>
        <dbReference type="ARBA" id="ARBA00005011"/>
    </source>
</evidence>
<evidence type="ECO:0000256" key="6">
    <source>
        <dbReference type="ARBA" id="ARBA00022679"/>
    </source>
</evidence>
<name>A0A8J3E771_9PROT</name>
<evidence type="ECO:0000313" key="12">
    <source>
        <dbReference type="Proteomes" id="UP000646365"/>
    </source>
</evidence>
<dbReference type="GO" id="GO:0004400">
    <property type="term" value="F:histidinol-phosphate transaminase activity"/>
    <property type="evidence" value="ECO:0007669"/>
    <property type="project" value="UniProtKB-EC"/>
</dbReference>
<evidence type="ECO:0000313" key="11">
    <source>
        <dbReference type="EMBL" id="GGF48847.1"/>
    </source>
</evidence>
<comment type="catalytic activity">
    <reaction evidence="9">
        <text>L-histidinol phosphate + 2-oxoglutarate = 3-(imidazol-4-yl)-2-oxopropyl phosphate + L-glutamate</text>
        <dbReference type="Rhea" id="RHEA:23744"/>
        <dbReference type="ChEBI" id="CHEBI:16810"/>
        <dbReference type="ChEBI" id="CHEBI:29985"/>
        <dbReference type="ChEBI" id="CHEBI:57766"/>
        <dbReference type="ChEBI" id="CHEBI:57980"/>
        <dbReference type="EC" id="2.6.1.9"/>
    </reaction>
</comment>
<dbReference type="PANTHER" id="PTHR43643:SF6">
    <property type="entry name" value="HISTIDINOL-PHOSPHATE AMINOTRANSFERASE"/>
    <property type="match status" value="1"/>
</dbReference>
<keyword evidence="12" id="KW-1185">Reference proteome</keyword>
<comment type="caution">
    <text evidence="11">The sequence shown here is derived from an EMBL/GenBank/DDBJ whole genome shotgun (WGS) entry which is preliminary data.</text>
</comment>
<evidence type="ECO:0000256" key="3">
    <source>
        <dbReference type="ARBA" id="ARBA00012748"/>
    </source>
</evidence>
<proteinExistence type="inferred from homology"/>
<comment type="similarity">
    <text evidence="2">Belongs to the class-II pyridoxal-phosphate-dependent aminotransferase family. Histidinol-phosphate aminotransferase subfamily.</text>
</comment>
<evidence type="ECO:0000256" key="9">
    <source>
        <dbReference type="ARBA" id="ARBA00047481"/>
    </source>
</evidence>
<evidence type="ECO:0000256" key="7">
    <source>
        <dbReference type="ARBA" id="ARBA00022898"/>
    </source>
</evidence>
<sequence length="374" mass="39874">MAAPLDSAPARPALVSIVDALPASTPFVGPEALERRFGRPLHVRLGANESLFGPSERVIEAMRQAALETHLYGDPEAFELRTALARHHGLTLDHVVLGSGIDELLGLFVRAYLAPGEIAVMSLGGYPTFAYQVAGHGGRIETVPYRDDRNDAEGLVEAARRVGARLLYLSNPDNPSGSHLTAASQLELIERLPPNCLLVLDEAYAEFAPADAIPEVSADDPRVVRLRTFSKAHGLAGMRVGYAFGAAETIRPLDRIRNQFGVGRMAQAAALAALADQDHVASVVAAVAQGRAEYAELARELGFAALPSATNFVAIDVATNACAKTLLASLLEREGVFIRMPGAAPLDRCIRVTVGRAEDRTVFAAAFRRVVACL</sequence>
<evidence type="ECO:0000256" key="2">
    <source>
        <dbReference type="ARBA" id="ARBA00007970"/>
    </source>
</evidence>
<dbReference type="EC" id="2.6.1.9" evidence="3"/>
<organism evidence="11 12">
    <name type="scientific">Aliidongia dinghuensis</name>
    <dbReference type="NCBI Taxonomy" id="1867774"/>
    <lineage>
        <taxon>Bacteria</taxon>
        <taxon>Pseudomonadati</taxon>
        <taxon>Pseudomonadota</taxon>
        <taxon>Alphaproteobacteria</taxon>
        <taxon>Rhodospirillales</taxon>
        <taxon>Dongiaceae</taxon>
        <taxon>Aliidongia</taxon>
    </lineage>
</organism>
<dbReference type="SUPFAM" id="SSF53383">
    <property type="entry name" value="PLP-dependent transferases"/>
    <property type="match status" value="1"/>
</dbReference>
<dbReference type="RefSeq" id="WP_189052281.1">
    <property type="nucleotide sequence ID" value="NZ_BMJQ01000028.1"/>
</dbReference>
<comment type="pathway">
    <text evidence="1">Amino-acid biosynthesis; L-histidine biosynthesis; L-histidine from 5-phospho-alpha-D-ribose 1-diphosphate: step 7/9.</text>
</comment>
<gene>
    <name evidence="11" type="ORF">GCM10011611_64040</name>
</gene>
<dbReference type="Pfam" id="PF00155">
    <property type="entry name" value="Aminotran_1_2"/>
    <property type="match status" value="1"/>
</dbReference>
<reference evidence="11" key="2">
    <citation type="submission" date="2020-09" db="EMBL/GenBank/DDBJ databases">
        <authorList>
            <person name="Sun Q."/>
            <person name="Zhou Y."/>
        </authorList>
    </citation>
    <scope>NUCLEOTIDE SEQUENCE</scope>
    <source>
        <strain evidence="11">CGMCC 1.15725</strain>
    </source>
</reference>
<dbReference type="Gene3D" id="3.90.1150.10">
    <property type="entry name" value="Aspartate Aminotransferase, domain 1"/>
    <property type="match status" value="1"/>
</dbReference>
<reference evidence="11" key="1">
    <citation type="journal article" date="2014" name="Int. J. Syst. Evol. Microbiol.">
        <title>Complete genome sequence of Corynebacterium casei LMG S-19264T (=DSM 44701T), isolated from a smear-ripened cheese.</title>
        <authorList>
            <consortium name="US DOE Joint Genome Institute (JGI-PGF)"/>
            <person name="Walter F."/>
            <person name="Albersmeier A."/>
            <person name="Kalinowski J."/>
            <person name="Ruckert C."/>
        </authorList>
    </citation>
    <scope>NUCLEOTIDE SEQUENCE</scope>
    <source>
        <strain evidence="11">CGMCC 1.15725</strain>
    </source>
</reference>
<dbReference type="InterPro" id="IPR015422">
    <property type="entry name" value="PyrdxlP-dep_Trfase_small"/>
</dbReference>
<evidence type="ECO:0000256" key="5">
    <source>
        <dbReference type="ARBA" id="ARBA00022605"/>
    </source>
</evidence>
<protein>
    <recommendedName>
        <fullName evidence="3">histidinol-phosphate transaminase</fullName>
        <ecNumber evidence="3">2.6.1.9</ecNumber>
    </recommendedName>
</protein>
<dbReference type="InterPro" id="IPR015421">
    <property type="entry name" value="PyrdxlP-dep_Trfase_major"/>
</dbReference>
<dbReference type="GO" id="GO:0000105">
    <property type="term" value="P:L-histidine biosynthetic process"/>
    <property type="evidence" value="ECO:0007669"/>
    <property type="project" value="UniProtKB-KW"/>
</dbReference>
<accession>A0A8J3E771</accession>
<dbReference type="InterPro" id="IPR004839">
    <property type="entry name" value="Aminotransferase_I/II_large"/>
</dbReference>
<dbReference type="AlphaFoldDB" id="A0A8J3E771"/>
<keyword evidence="5" id="KW-0028">Amino-acid biosynthesis</keyword>
<dbReference type="Gene3D" id="3.40.640.10">
    <property type="entry name" value="Type I PLP-dependent aspartate aminotransferase-like (Major domain)"/>
    <property type="match status" value="1"/>
</dbReference>
<dbReference type="InterPro" id="IPR015424">
    <property type="entry name" value="PyrdxlP-dep_Trfase"/>
</dbReference>
<evidence type="ECO:0000256" key="4">
    <source>
        <dbReference type="ARBA" id="ARBA00022576"/>
    </source>
</evidence>
<feature type="domain" description="Aminotransferase class I/classII large" evidence="10">
    <location>
        <begin position="43"/>
        <end position="365"/>
    </location>
</feature>
<dbReference type="PANTHER" id="PTHR43643">
    <property type="entry name" value="HISTIDINOL-PHOSPHATE AMINOTRANSFERASE 2"/>
    <property type="match status" value="1"/>
</dbReference>
<keyword evidence="8" id="KW-0368">Histidine biosynthesis</keyword>
<keyword evidence="4 11" id="KW-0032">Aminotransferase</keyword>
<evidence type="ECO:0000259" key="10">
    <source>
        <dbReference type="Pfam" id="PF00155"/>
    </source>
</evidence>
<dbReference type="InterPro" id="IPR050106">
    <property type="entry name" value="HistidinolP_aminotransfase"/>
</dbReference>
<dbReference type="GO" id="GO:0030170">
    <property type="term" value="F:pyridoxal phosphate binding"/>
    <property type="evidence" value="ECO:0007669"/>
    <property type="project" value="InterPro"/>
</dbReference>
<dbReference type="EMBL" id="BMJQ01000028">
    <property type="protein sequence ID" value="GGF48847.1"/>
    <property type="molecule type" value="Genomic_DNA"/>
</dbReference>
<evidence type="ECO:0000256" key="8">
    <source>
        <dbReference type="ARBA" id="ARBA00023102"/>
    </source>
</evidence>
<dbReference type="CDD" id="cd00609">
    <property type="entry name" value="AAT_like"/>
    <property type="match status" value="1"/>
</dbReference>